<dbReference type="GO" id="GO:0071006">
    <property type="term" value="C:U2-type catalytic step 1 spliceosome"/>
    <property type="evidence" value="ECO:0007669"/>
    <property type="project" value="TreeGrafter"/>
</dbReference>
<keyword evidence="4" id="KW-0539">Nucleus</keyword>
<keyword evidence="4" id="KW-0833">Ubl conjugation pathway</keyword>
<sequence>MYFRYLPTLVSDQSNSSALTAAQFHPDGLILGTGTQDATIKIWDLKERSNVANFPGHSGPISSIAFSENGYYLATAAEDSTVRLWDLRKLRNFKTLQLDEGYEVTDLCFDRSGTYLAVAGTDVRVYLCKQWTELRVFTDHTALATGVRFSADAASLASTSMDRTLKIYGS</sequence>
<protein>
    <recommendedName>
        <fullName evidence="4">Pre-mRNA-processing factor 19</fullName>
        <ecNumber evidence="4">2.3.2.27</ecNumber>
    </recommendedName>
</protein>
<keyword evidence="4" id="KW-0747">Spliceosome</keyword>
<feature type="repeat" description="WD" evidence="3">
    <location>
        <begin position="54"/>
        <end position="95"/>
    </location>
</feature>
<dbReference type="GO" id="GO:0070534">
    <property type="term" value="P:protein K63-linked ubiquitination"/>
    <property type="evidence" value="ECO:0007669"/>
    <property type="project" value="UniProtKB-UniRule"/>
</dbReference>
<dbReference type="PROSITE" id="PS00678">
    <property type="entry name" value="WD_REPEATS_1"/>
    <property type="match status" value="2"/>
</dbReference>
<evidence type="ECO:0000256" key="4">
    <source>
        <dbReference type="RuleBase" id="RU367101"/>
    </source>
</evidence>
<keyword evidence="2" id="KW-0677">Repeat</keyword>
<comment type="pathway">
    <text evidence="4">Protein modification; protein ubiquitination.</text>
</comment>
<evidence type="ECO:0000256" key="2">
    <source>
        <dbReference type="ARBA" id="ARBA00022737"/>
    </source>
</evidence>
<accession>A0A6A0HBA7</accession>
<dbReference type="PANTHER" id="PTHR43995:SF1">
    <property type="entry name" value="PRE-MRNA-PROCESSING FACTOR 19"/>
    <property type="match status" value="1"/>
</dbReference>
<reference evidence="5" key="1">
    <citation type="submission" date="2014-08" db="EMBL/GenBank/DDBJ databases">
        <authorList>
            <person name="Murali S."/>
            <person name="Richards S."/>
            <person name="Bandaranaike D."/>
            <person name="Bellair M."/>
            <person name="Blankenburg K."/>
            <person name="Chao H."/>
            <person name="Dinh H."/>
            <person name="Doddapaneni H."/>
            <person name="Dugan-Rocha S."/>
            <person name="Elkadiri S."/>
            <person name="Gnanaolivu R."/>
            <person name="Hughes D."/>
            <person name="Lee S."/>
            <person name="Li M."/>
            <person name="Ming W."/>
            <person name="Munidasa M."/>
            <person name="Muniz J."/>
            <person name="Nguyen L."/>
            <person name="Osuji N."/>
            <person name="Pu L.-L."/>
            <person name="Puazo M."/>
            <person name="Skinner E."/>
            <person name="Qu C."/>
            <person name="Quiroz J."/>
            <person name="Raj R."/>
            <person name="Weissenberger G."/>
            <person name="Xin Y."/>
            <person name="Zou X."/>
            <person name="Han Y."/>
            <person name="Worley K."/>
            <person name="Muzny D."/>
            <person name="Gibbs R."/>
        </authorList>
    </citation>
    <scope>NUCLEOTIDE SEQUENCE</scope>
    <source>
        <strain evidence="5">HAZT.00-mixed</strain>
        <tissue evidence="5">Whole organism</tissue>
    </source>
</reference>
<dbReference type="InterPro" id="IPR019775">
    <property type="entry name" value="WD40_repeat_CS"/>
</dbReference>
<gene>
    <name evidence="5" type="ORF">HAZT_HAZT004192</name>
</gene>
<reference evidence="5" key="3">
    <citation type="submission" date="2019-06" db="EMBL/GenBank/DDBJ databases">
        <authorList>
            <person name="Poynton C."/>
            <person name="Hasenbein S."/>
            <person name="Benoit J.B."/>
            <person name="Sepulveda M.S."/>
            <person name="Poelchau M.F."/>
            <person name="Murali S.C."/>
            <person name="Chen S."/>
            <person name="Glastad K.M."/>
            <person name="Werren J.H."/>
            <person name="Vineis J.H."/>
            <person name="Bowen J.L."/>
            <person name="Friedrich M."/>
            <person name="Jones J."/>
            <person name="Robertson H.M."/>
            <person name="Feyereisen R."/>
            <person name="Mechler-Hickson A."/>
            <person name="Mathers N."/>
            <person name="Lee C.E."/>
            <person name="Colbourne J.K."/>
            <person name="Biales A."/>
            <person name="Johnston J.S."/>
            <person name="Wellborn G.A."/>
            <person name="Rosendale A.J."/>
            <person name="Cridge A.G."/>
            <person name="Munoz-Torres M.C."/>
            <person name="Bain P.A."/>
            <person name="Manny A.R."/>
            <person name="Major K.M."/>
            <person name="Lambert F.N."/>
            <person name="Vulpe C.D."/>
            <person name="Tuck P."/>
            <person name="Blalock B.J."/>
            <person name="Lin Y.-Y."/>
            <person name="Smith M.E."/>
            <person name="Ochoa-Acuna H."/>
            <person name="Chen M.-J.M."/>
            <person name="Childers C.P."/>
            <person name="Qu J."/>
            <person name="Dugan S."/>
            <person name="Lee S.L."/>
            <person name="Chao H."/>
            <person name="Dinh H."/>
            <person name="Han Y."/>
            <person name="Doddapaneni H."/>
            <person name="Worley K.C."/>
            <person name="Muzny D.M."/>
            <person name="Gibbs R.A."/>
            <person name="Richards S."/>
        </authorList>
    </citation>
    <scope>NUCLEOTIDE SEQUENCE</scope>
    <source>
        <strain evidence="5">HAZT.00-mixed</strain>
        <tissue evidence="5">Whole organism</tissue>
    </source>
</reference>
<dbReference type="Pfam" id="PF00400">
    <property type="entry name" value="WD40"/>
    <property type="match status" value="3"/>
</dbReference>
<dbReference type="InterPro" id="IPR038959">
    <property type="entry name" value="Prp19"/>
</dbReference>
<dbReference type="SUPFAM" id="SSF50978">
    <property type="entry name" value="WD40 repeat-like"/>
    <property type="match status" value="1"/>
</dbReference>
<dbReference type="InterPro" id="IPR020472">
    <property type="entry name" value="WD40_PAC1"/>
</dbReference>
<dbReference type="PROSITE" id="PS50294">
    <property type="entry name" value="WD_REPEATS_REGION"/>
    <property type="match status" value="3"/>
</dbReference>
<dbReference type="SMART" id="SM00320">
    <property type="entry name" value="WD40"/>
    <property type="match status" value="4"/>
</dbReference>
<dbReference type="GO" id="GO:0005737">
    <property type="term" value="C:cytoplasm"/>
    <property type="evidence" value="ECO:0007669"/>
    <property type="project" value="TreeGrafter"/>
</dbReference>
<dbReference type="InterPro" id="IPR015943">
    <property type="entry name" value="WD40/YVTN_repeat-like_dom_sf"/>
</dbReference>
<comment type="catalytic activity">
    <reaction evidence="4">
        <text>S-ubiquitinyl-[E2 ubiquitin-conjugating enzyme]-L-cysteine + [acceptor protein]-L-lysine = [E2 ubiquitin-conjugating enzyme]-L-cysteine + N(6)-ubiquitinyl-[acceptor protein]-L-lysine.</text>
        <dbReference type="EC" id="2.3.2.27"/>
    </reaction>
</comment>
<name>A0A6A0HBA7_HYAAZ</name>
<dbReference type="GO" id="GO:0000398">
    <property type="term" value="P:mRNA splicing, via spliceosome"/>
    <property type="evidence" value="ECO:0007669"/>
    <property type="project" value="InterPro"/>
</dbReference>
<evidence type="ECO:0000256" key="1">
    <source>
        <dbReference type="ARBA" id="ARBA00022574"/>
    </source>
</evidence>
<reference evidence="5" key="2">
    <citation type="journal article" date="2018" name="Environ. Sci. Technol.">
        <title>The Toxicogenome of Hyalella azteca: A Model for Sediment Ecotoxicology and Evolutionary Toxicology.</title>
        <authorList>
            <person name="Poynton H.C."/>
            <person name="Hasenbein S."/>
            <person name="Benoit J.B."/>
            <person name="Sepulveda M.S."/>
            <person name="Poelchau M.F."/>
            <person name="Hughes D.S.T."/>
            <person name="Murali S.C."/>
            <person name="Chen S."/>
            <person name="Glastad K.M."/>
            <person name="Goodisman M.A.D."/>
            <person name="Werren J.H."/>
            <person name="Vineis J.H."/>
            <person name="Bowen J.L."/>
            <person name="Friedrich M."/>
            <person name="Jones J."/>
            <person name="Robertson H.M."/>
            <person name="Feyereisen R."/>
            <person name="Mechler-Hickson A."/>
            <person name="Mathers N."/>
            <person name="Lee C.E."/>
            <person name="Colbourne J.K."/>
            <person name="Biales A."/>
            <person name="Johnston J.S."/>
            <person name="Wellborn G.A."/>
            <person name="Rosendale A.J."/>
            <person name="Cridge A.G."/>
            <person name="Munoz-Torres M.C."/>
            <person name="Bain P.A."/>
            <person name="Manny A.R."/>
            <person name="Major K.M."/>
            <person name="Lambert F.N."/>
            <person name="Vulpe C.D."/>
            <person name="Tuck P."/>
            <person name="Blalock B.J."/>
            <person name="Lin Y.Y."/>
            <person name="Smith M.E."/>
            <person name="Ochoa-Acuna H."/>
            <person name="Chen M.M."/>
            <person name="Childers C.P."/>
            <person name="Qu J."/>
            <person name="Dugan S."/>
            <person name="Lee S.L."/>
            <person name="Chao H."/>
            <person name="Dinh H."/>
            <person name="Han Y."/>
            <person name="Doddapaneni H."/>
            <person name="Worley K.C."/>
            <person name="Muzny D.M."/>
            <person name="Gibbs R.A."/>
            <person name="Richards S."/>
        </authorList>
    </citation>
    <scope>NUCLEOTIDE SEQUENCE</scope>
    <source>
        <strain evidence="5">HAZT.00-mixed</strain>
        <tissue evidence="5">Whole organism</tissue>
    </source>
</reference>
<keyword evidence="1 3" id="KW-0853">WD repeat</keyword>
<dbReference type="GO" id="GO:0000974">
    <property type="term" value="C:Prp19 complex"/>
    <property type="evidence" value="ECO:0007669"/>
    <property type="project" value="UniProtKB-UniRule"/>
</dbReference>
<dbReference type="GO" id="GO:0006281">
    <property type="term" value="P:DNA repair"/>
    <property type="evidence" value="ECO:0007669"/>
    <property type="project" value="UniProtKB-KW"/>
</dbReference>
<organism evidence="5">
    <name type="scientific">Hyalella azteca</name>
    <name type="common">Amphipod</name>
    <dbReference type="NCBI Taxonomy" id="294128"/>
    <lineage>
        <taxon>Eukaryota</taxon>
        <taxon>Metazoa</taxon>
        <taxon>Ecdysozoa</taxon>
        <taxon>Arthropoda</taxon>
        <taxon>Crustacea</taxon>
        <taxon>Multicrustacea</taxon>
        <taxon>Malacostraca</taxon>
        <taxon>Eumalacostraca</taxon>
        <taxon>Peracarida</taxon>
        <taxon>Amphipoda</taxon>
        <taxon>Senticaudata</taxon>
        <taxon>Talitrida</taxon>
        <taxon>Talitroidea</taxon>
        <taxon>Hyalellidae</taxon>
        <taxon>Hyalella</taxon>
    </lineage>
</organism>
<evidence type="ECO:0000256" key="3">
    <source>
        <dbReference type="PROSITE-ProRule" id="PRU00221"/>
    </source>
</evidence>
<evidence type="ECO:0000313" key="5">
    <source>
        <dbReference type="EMBL" id="KAA0203070.1"/>
    </source>
</evidence>
<comment type="function">
    <text evidence="4">Ubiquitin-protein ligase which is mainly involved pre-mRNA splicing and DNA repair. Required for pre-mRNA splicing as component of the spliceosome.</text>
</comment>
<keyword evidence="4" id="KW-0808">Transferase</keyword>
<comment type="subunit">
    <text evidence="4">Homotetramer.</text>
</comment>
<dbReference type="PROSITE" id="PS50082">
    <property type="entry name" value="WD_REPEATS_2"/>
    <property type="match status" value="3"/>
</dbReference>
<keyword evidence="4" id="KW-0234">DNA repair</keyword>
<dbReference type="InterPro" id="IPR001680">
    <property type="entry name" value="WD40_rpt"/>
</dbReference>
<dbReference type="Gene3D" id="2.130.10.10">
    <property type="entry name" value="YVTN repeat-like/Quinoprotein amine dehydrogenase"/>
    <property type="match status" value="1"/>
</dbReference>
<dbReference type="EMBL" id="JQDR03002483">
    <property type="protein sequence ID" value="KAA0203070.1"/>
    <property type="molecule type" value="Genomic_DNA"/>
</dbReference>
<feature type="repeat" description="WD" evidence="3">
    <location>
        <begin position="137"/>
        <end position="170"/>
    </location>
</feature>
<proteinExistence type="inferred from homology"/>
<keyword evidence="4" id="KW-0507">mRNA processing</keyword>
<comment type="caution">
    <text evidence="5">The sequence shown here is derived from an EMBL/GenBank/DDBJ whole genome shotgun (WGS) entry which is preliminary data.</text>
</comment>
<dbReference type="UniPathway" id="UPA00143"/>
<dbReference type="PRINTS" id="PR00320">
    <property type="entry name" value="GPROTEINBRPT"/>
</dbReference>
<dbReference type="OrthoDB" id="687049at2759"/>
<dbReference type="GO" id="GO:0061630">
    <property type="term" value="F:ubiquitin protein ligase activity"/>
    <property type="evidence" value="ECO:0007669"/>
    <property type="project" value="UniProtKB-UniRule"/>
</dbReference>
<comment type="subcellular location">
    <subcellularLocation>
        <location evidence="4">Nucleus</location>
    </subcellularLocation>
</comment>
<keyword evidence="4" id="KW-0227">DNA damage</keyword>
<feature type="repeat" description="WD" evidence="3">
    <location>
        <begin position="12"/>
        <end position="53"/>
    </location>
</feature>
<comment type="similarity">
    <text evidence="4">Belongs to the WD repeat PRP19 family.</text>
</comment>
<dbReference type="EC" id="2.3.2.27" evidence="4"/>
<dbReference type="InterPro" id="IPR036322">
    <property type="entry name" value="WD40_repeat_dom_sf"/>
</dbReference>
<dbReference type="Proteomes" id="UP000711488">
    <property type="component" value="Unassembled WGS sequence"/>
</dbReference>
<keyword evidence="4" id="KW-0508">mRNA splicing</keyword>
<dbReference type="AlphaFoldDB" id="A0A6A0HBA7"/>
<dbReference type="PANTHER" id="PTHR43995">
    <property type="entry name" value="PRE-MRNA-PROCESSING FACTOR 19"/>
    <property type="match status" value="1"/>
</dbReference>